<dbReference type="CDD" id="cd07709">
    <property type="entry name" value="flavodiiron_proteins_MBL-fold"/>
    <property type="match status" value="1"/>
</dbReference>
<dbReference type="PANTHER" id="PTHR43717">
    <property type="entry name" value="ANAEROBIC NITRIC OXIDE REDUCTASE FLAVORUBREDOXIN"/>
    <property type="match status" value="1"/>
</dbReference>
<proteinExistence type="predicted"/>
<dbReference type="InterPro" id="IPR045761">
    <property type="entry name" value="ODP_dom"/>
</dbReference>
<dbReference type="GO" id="GO:0009055">
    <property type="term" value="F:electron transfer activity"/>
    <property type="evidence" value="ECO:0007669"/>
    <property type="project" value="InterPro"/>
</dbReference>
<dbReference type="InterPro" id="IPR029039">
    <property type="entry name" value="Flavoprotein-like_sf"/>
</dbReference>
<feature type="non-terminal residue" evidence="2">
    <location>
        <position position="313"/>
    </location>
</feature>
<dbReference type="GO" id="GO:0016491">
    <property type="term" value="F:oxidoreductase activity"/>
    <property type="evidence" value="ECO:0007669"/>
    <property type="project" value="InterPro"/>
</dbReference>
<reference evidence="2" key="1">
    <citation type="journal article" date="2015" name="Nature">
        <title>Complex archaea that bridge the gap between prokaryotes and eukaryotes.</title>
        <authorList>
            <person name="Spang A."/>
            <person name="Saw J.H."/>
            <person name="Jorgensen S.L."/>
            <person name="Zaremba-Niedzwiedzka K."/>
            <person name="Martijn J."/>
            <person name="Lind A.E."/>
            <person name="van Eijk R."/>
            <person name="Schleper C."/>
            <person name="Guy L."/>
            <person name="Ettema T.J."/>
        </authorList>
    </citation>
    <scope>NUCLEOTIDE SEQUENCE</scope>
</reference>
<dbReference type="PIRSF" id="PIRSF005243">
    <property type="entry name" value="ROO"/>
    <property type="match status" value="1"/>
</dbReference>
<comment type="caution">
    <text evidence="2">The sequence shown here is derived from an EMBL/GenBank/DDBJ whole genome shotgun (WGS) entry which is preliminary data.</text>
</comment>
<evidence type="ECO:0000313" key="2">
    <source>
        <dbReference type="EMBL" id="KKK77938.1"/>
    </source>
</evidence>
<dbReference type="Gene3D" id="3.40.50.360">
    <property type="match status" value="1"/>
</dbReference>
<dbReference type="InterPro" id="IPR008254">
    <property type="entry name" value="Flavodoxin/NO_synth"/>
</dbReference>
<sequence>MSETFKAIKVTDNVYWVGAIDWDVRNFHGYLTSRGTTYSAFLILADKVTLIDTVKAPFFDEMMARITSVVAPQKIDYIISNHAEMDHSGSLPRTIEATKPEAVFASKMGQKALDAHFHMDRQITAVADGETLDLGNMKLTFVETRMCHWPDSMVSYLHERELLFSQDGFGMHLASYERFADELPRDILDYESAKYYANILLHLSTFINKTLKKIADLGIPLSMVVPDHGPIWRKKEDIERIIGSYARWAAQEPTNKALVVFDSMWGSTAKMARANGEALTAGGAIVRLMSMNVCHRSEVVTELLDAGAFIVGS</sequence>
<dbReference type="InterPro" id="IPR001279">
    <property type="entry name" value="Metallo-B-lactamas"/>
</dbReference>
<dbReference type="PANTHER" id="PTHR43717:SF1">
    <property type="entry name" value="ANAEROBIC NITRIC OXIDE REDUCTASE FLAVORUBREDOXIN"/>
    <property type="match status" value="1"/>
</dbReference>
<evidence type="ECO:0000259" key="1">
    <source>
        <dbReference type="PROSITE" id="PS50902"/>
    </source>
</evidence>
<feature type="domain" description="Flavodoxin-like" evidence="1">
    <location>
        <begin position="257"/>
        <end position="313"/>
    </location>
</feature>
<dbReference type="Pfam" id="PF19583">
    <property type="entry name" value="ODP"/>
    <property type="match status" value="1"/>
</dbReference>
<dbReference type="Gene3D" id="3.60.15.10">
    <property type="entry name" value="Ribonuclease Z/Hydroxyacylglutathione hydrolase-like"/>
    <property type="match status" value="1"/>
</dbReference>
<dbReference type="GO" id="GO:0010181">
    <property type="term" value="F:FMN binding"/>
    <property type="evidence" value="ECO:0007669"/>
    <property type="project" value="InterPro"/>
</dbReference>
<dbReference type="InterPro" id="IPR036866">
    <property type="entry name" value="RibonucZ/Hydroxyglut_hydro"/>
</dbReference>
<organism evidence="2">
    <name type="scientific">marine sediment metagenome</name>
    <dbReference type="NCBI Taxonomy" id="412755"/>
    <lineage>
        <taxon>unclassified sequences</taxon>
        <taxon>metagenomes</taxon>
        <taxon>ecological metagenomes</taxon>
    </lineage>
</organism>
<protein>
    <recommendedName>
        <fullName evidence="1">Flavodoxin-like domain-containing protein</fullName>
    </recommendedName>
</protein>
<dbReference type="SMART" id="SM00849">
    <property type="entry name" value="Lactamase_B"/>
    <property type="match status" value="1"/>
</dbReference>
<dbReference type="InterPro" id="IPR016440">
    <property type="entry name" value="Rubredoxin-O_OxRdtase"/>
</dbReference>
<accession>A0A0F8Y9B0</accession>
<dbReference type="AlphaFoldDB" id="A0A0F8Y9B0"/>
<name>A0A0F8Y9B0_9ZZZZ</name>
<dbReference type="SUPFAM" id="SSF56281">
    <property type="entry name" value="Metallo-hydrolase/oxidoreductase"/>
    <property type="match status" value="1"/>
</dbReference>
<dbReference type="PROSITE" id="PS50902">
    <property type="entry name" value="FLAVODOXIN_LIKE"/>
    <property type="match status" value="1"/>
</dbReference>
<dbReference type="EMBL" id="LAZR01054718">
    <property type="protein sequence ID" value="KKK77938.1"/>
    <property type="molecule type" value="Genomic_DNA"/>
</dbReference>
<dbReference type="GO" id="GO:0046872">
    <property type="term" value="F:metal ion binding"/>
    <property type="evidence" value="ECO:0007669"/>
    <property type="project" value="InterPro"/>
</dbReference>
<gene>
    <name evidence="2" type="ORF">LCGC14_2848580</name>
</gene>